<evidence type="ECO:0000313" key="2">
    <source>
        <dbReference type="EMBL" id="SBW22427.1"/>
    </source>
</evidence>
<dbReference type="Proteomes" id="UP000199013">
    <property type="component" value="Unassembled WGS sequence"/>
</dbReference>
<keyword evidence="1" id="KW-0812">Transmembrane</keyword>
<proteinExistence type="predicted"/>
<keyword evidence="3" id="KW-1185">Reference proteome</keyword>
<sequence length="149" mass="14823">MLTEPKPDVRDRLAGMLLAGAGGLGGVAAGLPWSRLSDGEDTRTFTGLAVGDGRITLVVAVVLLVIGVARVLGRRSGAADAAVAMVLGAGVAVFAIMDLVAGPPSLSSFRTLSADQISVVPAPGLVLTMVAGLISLAGGWLLRGVRPAG</sequence>
<dbReference type="EMBL" id="FLUV01001106">
    <property type="protein sequence ID" value="SBW22427.1"/>
    <property type="molecule type" value="Genomic_DNA"/>
</dbReference>
<protein>
    <submittedName>
        <fullName evidence="2">Uncharacterized protein</fullName>
    </submittedName>
</protein>
<evidence type="ECO:0000256" key="1">
    <source>
        <dbReference type="SAM" id="Phobius"/>
    </source>
</evidence>
<feature type="transmembrane region" description="Helical" evidence="1">
    <location>
        <begin position="53"/>
        <end position="72"/>
    </location>
</feature>
<name>A0A1C3NY09_9ACTN</name>
<accession>A0A1C3NY09</accession>
<reference evidence="3" key="1">
    <citation type="submission" date="2016-02" db="EMBL/GenBank/DDBJ databases">
        <authorList>
            <person name="Wibberg D."/>
        </authorList>
    </citation>
    <scope>NUCLEOTIDE SEQUENCE [LARGE SCALE GENOMIC DNA]</scope>
</reference>
<dbReference type="AlphaFoldDB" id="A0A1C3NY09"/>
<feature type="transmembrane region" description="Helical" evidence="1">
    <location>
        <begin position="12"/>
        <end position="33"/>
    </location>
</feature>
<evidence type="ECO:0000313" key="3">
    <source>
        <dbReference type="Proteomes" id="UP000199013"/>
    </source>
</evidence>
<feature type="transmembrane region" description="Helical" evidence="1">
    <location>
        <begin position="122"/>
        <end position="142"/>
    </location>
</feature>
<organism evidence="2 3">
    <name type="scientific">Candidatus Protofrankia californiensis</name>
    <dbReference type="NCBI Taxonomy" id="1839754"/>
    <lineage>
        <taxon>Bacteria</taxon>
        <taxon>Bacillati</taxon>
        <taxon>Actinomycetota</taxon>
        <taxon>Actinomycetes</taxon>
        <taxon>Frankiales</taxon>
        <taxon>Frankiaceae</taxon>
        <taxon>Protofrankia</taxon>
    </lineage>
</organism>
<gene>
    <name evidence="2" type="ORF">FDG2_2618</name>
</gene>
<keyword evidence="1" id="KW-1133">Transmembrane helix</keyword>
<keyword evidence="1" id="KW-0472">Membrane</keyword>
<feature type="transmembrane region" description="Helical" evidence="1">
    <location>
        <begin position="81"/>
        <end position="102"/>
    </location>
</feature>